<evidence type="ECO:0000256" key="1">
    <source>
        <dbReference type="ARBA" id="ARBA00022679"/>
    </source>
</evidence>
<keyword evidence="2" id="KW-0012">Acyltransferase</keyword>
<reference evidence="4 5" key="1">
    <citation type="submission" date="2024-09" db="EMBL/GenBank/DDBJ databases">
        <title>Aeromonas strains Genome sequencing and assembly.</title>
        <authorList>
            <person name="Hu X."/>
            <person name="Tang B."/>
        </authorList>
    </citation>
    <scope>NUCLEOTIDE SEQUENCE [LARGE SCALE GENOMIC DNA]</scope>
    <source>
        <strain evidence="4 5">NB23SCDHY001</strain>
    </source>
</reference>
<dbReference type="GeneID" id="97218830"/>
<sequence length="182" mass="19564">MPARHSHPAAPCRCVPLTTLTEYEPALIRLLQEVVADGASIGFLPPLSEQAARRYWQGVEQDLQGGRRLWLALAAAEQGGAVLGTVQLSLCTKANGRHRAEVEKLMVSPTARGLGTGRALMAAMEQGAREAGRTLLVLDTRVGDIASHLYRKLGYLAAGQIPDFAINDDGSLAATQFFYKPL</sequence>
<protein>
    <submittedName>
        <fullName evidence="4">N-acetyltransferase family protein</fullName>
    </submittedName>
</protein>
<organism evidence="4 5">
    <name type="scientific">Aeromonas bivalvium</name>
    <dbReference type="NCBI Taxonomy" id="440079"/>
    <lineage>
        <taxon>Bacteria</taxon>
        <taxon>Pseudomonadati</taxon>
        <taxon>Pseudomonadota</taxon>
        <taxon>Gammaproteobacteria</taxon>
        <taxon>Aeromonadales</taxon>
        <taxon>Aeromonadaceae</taxon>
        <taxon>Aeromonas</taxon>
    </lineage>
</organism>
<comment type="caution">
    <text evidence="4">The sequence shown here is derived from an EMBL/GenBank/DDBJ whole genome shotgun (WGS) entry which is preliminary data.</text>
</comment>
<dbReference type="PANTHER" id="PTHR43877">
    <property type="entry name" value="AMINOALKYLPHOSPHONATE N-ACETYLTRANSFERASE-RELATED-RELATED"/>
    <property type="match status" value="1"/>
</dbReference>
<evidence type="ECO:0000259" key="3">
    <source>
        <dbReference type="PROSITE" id="PS51186"/>
    </source>
</evidence>
<evidence type="ECO:0000313" key="4">
    <source>
        <dbReference type="EMBL" id="MFM4891655.1"/>
    </source>
</evidence>
<evidence type="ECO:0000256" key="2">
    <source>
        <dbReference type="ARBA" id="ARBA00023315"/>
    </source>
</evidence>
<dbReference type="InterPro" id="IPR050832">
    <property type="entry name" value="Bact_Acetyltransf"/>
</dbReference>
<proteinExistence type="predicted"/>
<dbReference type="SUPFAM" id="SSF55729">
    <property type="entry name" value="Acyl-CoA N-acyltransferases (Nat)"/>
    <property type="match status" value="1"/>
</dbReference>
<dbReference type="InterPro" id="IPR016181">
    <property type="entry name" value="Acyl_CoA_acyltransferase"/>
</dbReference>
<dbReference type="Gene3D" id="3.40.630.30">
    <property type="match status" value="1"/>
</dbReference>
<keyword evidence="1" id="KW-0808">Transferase</keyword>
<dbReference type="PROSITE" id="PS51186">
    <property type="entry name" value="GNAT"/>
    <property type="match status" value="1"/>
</dbReference>
<keyword evidence="5" id="KW-1185">Reference proteome</keyword>
<dbReference type="RefSeq" id="WP_408789016.1">
    <property type="nucleotide sequence ID" value="NZ_JBGXBU010000001.1"/>
</dbReference>
<dbReference type="Proteomes" id="UP001630969">
    <property type="component" value="Unassembled WGS sequence"/>
</dbReference>
<accession>A0ABW9GMY4</accession>
<dbReference type="CDD" id="cd04301">
    <property type="entry name" value="NAT_SF"/>
    <property type="match status" value="1"/>
</dbReference>
<feature type="domain" description="N-acetyltransferase" evidence="3">
    <location>
        <begin position="15"/>
        <end position="182"/>
    </location>
</feature>
<dbReference type="Pfam" id="PF00583">
    <property type="entry name" value="Acetyltransf_1"/>
    <property type="match status" value="1"/>
</dbReference>
<gene>
    <name evidence="4" type="ORF">ACEUDJ_01985</name>
</gene>
<evidence type="ECO:0000313" key="5">
    <source>
        <dbReference type="Proteomes" id="UP001630969"/>
    </source>
</evidence>
<dbReference type="EMBL" id="JBGXBU010000001">
    <property type="protein sequence ID" value="MFM4891655.1"/>
    <property type="molecule type" value="Genomic_DNA"/>
</dbReference>
<dbReference type="InterPro" id="IPR000182">
    <property type="entry name" value="GNAT_dom"/>
</dbReference>
<name>A0ABW9GMY4_9GAMM</name>
<dbReference type="PANTHER" id="PTHR43877:SF2">
    <property type="entry name" value="AMINOALKYLPHOSPHONATE N-ACETYLTRANSFERASE-RELATED"/>
    <property type="match status" value="1"/>
</dbReference>